<name>A0A2S7I8U9_9FLAO</name>
<evidence type="ECO:0000313" key="1">
    <source>
        <dbReference type="EMBL" id="PPZ93008.1"/>
    </source>
</evidence>
<protein>
    <submittedName>
        <fullName evidence="1">Tetracycline regulation of excision, RteC</fullName>
    </submittedName>
</protein>
<accession>A0A2S7I8U9</accession>
<sequence>MESKSIKLLTELNRQIQFLESEFEDEIIKTEKNIELIYLSIEKLKNIVSNYNFKTCIEEIKFFKEIKPKFTSKLIYNNNILRIETNKPIGSNQIVINYYQKEQKKIKYFFEDNLEFYKYYRTNSNYLDEKYFTRNNHDFKLNLETCYVSIDKTFSTSHDLKLAKLIANDLLSIYLENKIIQQENLKLKHTQRNLNSKLTWTGSKIALTELIYALQTEGVFNNGTASLKDIAETFEELFGIDLGQYRRNFLEIRTRREDRTRFLNSLKSNLIRRMDDSDEFY</sequence>
<reference evidence="1 2" key="1">
    <citation type="submission" date="2018-02" db="EMBL/GenBank/DDBJ databases">
        <title>Draft genome sequence of bacterial isolates from marine environment.</title>
        <authorList>
            <person name="Singh S.K."/>
            <person name="Hill R."/>
            <person name="Major S."/>
            <person name="Cai H."/>
            <person name="Li Y."/>
        </authorList>
    </citation>
    <scope>NUCLEOTIDE SEQUENCE [LARGE SCALE GENOMIC DNA]</scope>
    <source>
        <strain evidence="1 2">IMET F</strain>
    </source>
</reference>
<gene>
    <name evidence="1" type="ORF">C3729_01795</name>
</gene>
<comment type="caution">
    <text evidence="1">The sequence shown here is derived from an EMBL/GenBank/DDBJ whole genome shotgun (WGS) entry which is preliminary data.</text>
</comment>
<dbReference type="EMBL" id="PTPZ01000001">
    <property type="protein sequence ID" value="PPZ93008.1"/>
    <property type="molecule type" value="Genomic_DNA"/>
</dbReference>
<evidence type="ECO:0000313" key="2">
    <source>
        <dbReference type="Proteomes" id="UP000238565"/>
    </source>
</evidence>
<dbReference type="Pfam" id="PF09357">
    <property type="entry name" value="RteC"/>
    <property type="match status" value="1"/>
</dbReference>
<dbReference type="InterPro" id="IPR018534">
    <property type="entry name" value="Tet_reg_excision_RteC"/>
</dbReference>
<dbReference type="AlphaFoldDB" id="A0A2S7I8U9"/>
<proteinExistence type="predicted"/>
<dbReference type="Proteomes" id="UP000238565">
    <property type="component" value="Unassembled WGS sequence"/>
</dbReference>
<organism evidence="1 2">
    <name type="scientific">Cloacibacterium normanense</name>
    <dbReference type="NCBI Taxonomy" id="237258"/>
    <lineage>
        <taxon>Bacteria</taxon>
        <taxon>Pseudomonadati</taxon>
        <taxon>Bacteroidota</taxon>
        <taxon>Flavobacteriia</taxon>
        <taxon>Flavobacteriales</taxon>
        <taxon>Weeksellaceae</taxon>
    </lineage>
</organism>